<gene>
    <name evidence="9" type="primary">mraY_2</name>
    <name evidence="9" type="ORF">CLOTH_02430</name>
</gene>
<dbReference type="GO" id="GO:0071555">
    <property type="term" value="P:cell wall organization"/>
    <property type="evidence" value="ECO:0007669"/>
    <property type="project" value="TreeGrafter"/>
</dbReference>
<accession>A0A1V4IAE6</accession>
<keyword evidence="6 8" id="KW-0472">Membrane</keyword>
<dbReference type="EC" id="2.7.8.13" evidence="9"/>
<feature type="transmembrane region" description="Helical" evidence="8">
    <location>
        <begin position="107"/>
        <end position="129"/>
    </location>
</feature>
<dbReference type="GO" id="GO:0046872">
    <property type="term" value="F:metal ion binding"/>
    <property type="evidence" value="ECO:0007669"/>
    <property type="project" value="UniProtKB-KW"/>
</dbReference>
<evidence type="ECO:0000256" key="3">
    <source>
        <dbReference type="ARBA" id="ARBA00022679"/>
    </source>
</evidence>
<keyword evidence="10" id="KW-1185">Reference proteome</keyword>
<feature type="transmembrane region" description="Helical" evidence="8">
    <location>
        <begin position="135"/>
        <end position="154"/>
    </location>
</feature>
<evidence type="ECO:0000256" key="6">
    <source>
        <dbReference type="ARBA" id="ARBA00023136"/>
    </source>
</evidence>
<evidence type="ECO:0000256" key="1">
    <source>
        <dbReference type="ARBA" id="ARBA00004651"/>
    </source>
</evidence>
<keyword evidence="5 8" id="KW-1133">Transmembrane helix</keyword>
<comment type="caution">
    <text evidence="9">The sequence shown here is derived from an EMBL/GenBank/DDBJ whole genome shotgun (WGS) entry which is preliminary data.</text>
</comment>
<feature type="transmembrane region" description="Helical" evidence="8">
    <location>
        <begin position="68"/>
        <end position="87"/>
    </location>
</feature>
<evidence type="ECO:0000256" key="2">
    <source>
        <dbReference type="ARBA" id="ARBA00022475"/>
    </source>
</evidence>
<evidence type="ECO:0000313" key="10">
    <source>
        <dbReference type="Proteomes" id="UP000190140"/>
    </source>
</evidence>
<dbReference type="GO" id="GO:0044038">
    <property type="term" value="P:cell wall macromolecule biosynthetic process"/>
    <property type="evidence" value="ECO:0007669"/>
    <property type="project" value="TreeGrafter"/>
</dbReference>
<dbReference type="EMBL" id="MZGW01000001">
    <property type="protein sequence ID" value="OPJ56961.1"/>
    <property type="molecule type" value="Genomic_DNA"/>
</dbReference>
<proteinExistence type="predicted"/>
<keyword evidence="2" id="KW-1003">Cell membrane</keyword>
<keyword evidence="3 9" id="KW-0808">Transferase</keyword>
<evidence type="ECO:0000256" key="5">
    <source>
        <dbReference type="ARBA" id="ARBA00022989"/>
    </source>
</evidence>
<keyword evidence="7" id="KW-0460">Magnesium</keyword>
<keyword evidence="4 8" id="KW-0812">Transmembrane</keyword>
<dbReference type="InterPro" id="IPR000715">
    <property type="entry name" value="Glycosyl_transferase_4"/>
</dbReference>
<feature type="binding site" evidence="7">
    <location>
        <position position="205"/>
    </location>
    <ligand>
        <name>Mg(2+)</name>
        <dbReference type="ChEBI" id="CHEBI:18420"/>
    </ligand>
</feature>
<feature type="transmembrane region" description="Helical" evidence="8">
    <location>
        <begin position="6"/>
        <end position="24"/>
    </location>
</feature>
<dbReference type="AlphaFoldDB" id="A0A1V4IAE6"/>
<dbReference type="STRING" id="29349.CLOTH_02430"/>
<reference evidence="9 10" key="1">
    <citation type="submission" date="2017-03" db="EMBL/GenBank/DDBJ databases">
        <title>Genome sequence of Clostridium thermoalcaliphilum DSM 7309.</title>
        <authorList>
            <person name="Poehlein A."/>
            <person name="Daniel R."/>
        </authorList>
    </citation>
    <scope>NUCLEOTIDE SEQUENCE [LARGE SCALE GENOMIC DNA]</scope>
    <source>
        <strain evidence="9 10">DSM 7309</strain>
    </source>
</reference>
<feature type="binding site" evidence="7">
    <location>
        <position position="150"/>
    </location>
    <ligand>
        <name>Mg(2+)</name>
        <dbReference type="ChEBI" id="CHEBI:18420"/>
    </ligand>
</feature>
<evidence type="ECO:0000256" key="4">
    <source>
        <dbReference type="ARBA" id="ARBA00022692"/>
    </source>
</evidence>
<dbReference type="GO" id="GO:0005886">
    <property type="term" value="C:plasma membrane"/>
    <property type="evidence" value="ECO:0007669"/>
    <property type="project" value="UniProtKB-SubCell"/>
</dbReference>
<dbReference type="Pfam" id="PF00953">
    <property type="entry name" value="Glycos_transf_4"/>
    <property type="match status" value="1"/>
</dbReference>
<organism evidence="9 10">
    <name type="scientific">Alkalithermobacter paradoxus</name>
    <dbReference type="NCBI Taxonomy" id="29349"/>
    <lineage>
        <taxon>Bacteria</taxon>
        <taxon>Bacillati</taxon>
        <taxon>Bacillota</taxon>
        <taxon>Clostridia</taxon>
        <taxon>Peptostreptococcales</taxon>
        <taxon>Tepidibacteraceae</taxon>
        <taxon>Alkalithermobacter</taxon>
    </lineage>
</organism>
<comment type="subcellular location">
    <subcellularLocation>
        <location evidence="1">Cell membrane</location>
        <topology evidence="1">Multi-pass membrane protein</topology>
    </subcellularLocation>
</comment>
<dbReference type="GO" id="GO:0016780">
    <property type="term" value="F:phosphotransferase activity, for other substituted phosphate groups"/>
    <property type="evidence" value="ECO:0007669"/>
    <property type="project" value="InterPro"/>
</dbReference>
<name>A0A1V4IAE6_9FIRM</name>
<comment type="cofactor">
    <cofactor evidence="7">
        <name>Mg(2+)</name>
        <dbReference type="ChEBI" id="CHEBI:18420"/>
    </cofactor>
</comment>
<dbReference type="RefSeq" id="WP_331721953.1">
    <property type="nucleotide sequence ID" value="NZ_MZGW01000001.1"/>
</dbReference>
<feature type="transmembrane region" description="Helical" evidence="8">
    <location>
        <begin position="166"/>
        <end position="193"/>
    </location>
</feature>
<evidence type="ECO:0000313" key="9">
    <source>
        <dbReference type="EMBL" id="OPJ56961.1"/>
    </source>
</evidence>
<evidence type="ECO:0000256" key="7">
    <source>
        <dbReference type="PIRSR" id="PIRSR600715-1"/>
    </source>
</evidence>
<keyword evidence="7" id="KW-0479">Metal-binding</keyword>
<feature type="transmembrane region" description="Helical" evidence="8">
    <location>
        <begin position="45"/>
        <end position="62"/>
    </location>
</feature>
<dbReference type="PANTHER" id="PTHR22926:SF3">
    <property type="entry name" value="UNDECAPRENYL-PHOSPHATE ALPHA-N-ACETYLGLUCOSAMINYL 1-PHOSPHATE TRANSFERASE"/>
    <property type="match status" value="1"/>
</dbReference>
<dbReference type="Proteomes" id="UP000190140">
    <property type="component" value="Unassembled WGS sequence"/>
</dbReference>
<protein>
    <submittedName>
        <fullName evidence="9">Phospho-N-acetylmuramoyl-pentapeptide-transferase</fullName>
        <ecNumber evidence="9">2.7.8.13</ecNumber>
    </submittedName>
</protein>
<dbReference type="PANTHER" id="PTHR22926">
    <property type="entry name" value="PHOSPHO-N-ACETYLMURAMOYL-PENTAPEPTIDE-TRANSFERASE"/>
    <property type="match status" value="1"/>
</dbReference>
<evidence type="ECO:0000256" key="8">
    <source>
        <dbReference type="SAM" id="Phobius"/>
    </source>
</evidence>
<sequence>MIYIVFIIGLLGTLFIIPYFKDMLIESNIVRKNYLNNEIPVSMGIVFLPMLVINAIVIRYFYTNNYIYIYLFGIISMAFIGIIDDLIGSRNVTGLKGHLKSLLSGKLTTGGFKALFGGFVALFISVSISKDIVDIFVNTLLIALFTNLINLLDLRPGRAIKGYTLVALLLFINIKGYDRVLIISLLSSVLAYFKEDIKAKAMMGDAGSNVLGISLGIIAANNFDIQIRSIILILLIGIHILTEKYSLTKIIESNKVLNYLDKLGR</sequence>